<keyword evidence="4" id="KW-1185">Reference proteome</keyword>
<evidence type="ECO:0000313" key="4">
    <source>
        <dbReference type="Proteomes" id="UP000622580"/>
    </source>
</evidence>
<name>A0A941D2U4_9CAUL</name>
<evidence type="ECO:0000313" key="3">
    <source>
        <dbReference type="EMBL" id="QQZ48795.1"/>
    </source>
</evidence>
<reference evidence="3" key="1">
    <citation type="submission" date="2021-01" db="EMBL/GenBank/DDBJ databases">
        <title>Genome sequence of Phenylobacterium sp. 20VBR1 isolated from a valley glaceir, Ny-Alesund, Svalbard.</title>
        <authorList>
            <person name="Thomas F.A."/>
            <person name="Krishnan K.P."/>
            <person name="Sinha R.K."/>
        </authorList>
    </citation>
    <scope>NUCLEOTIDE SEQUENCE</scope>
    <source>
        <strain evidence="3">20VBR1</strain>
    </source>
</reference>
<accession>A0A941D2U4</accession>
<gene>
    <name evidence="2" type="ORF">JKL49_10470</name>
    <name evidence="3" type="ORF">JKL49_15545</name>
</gene>
<keyword evidence="1" id="KW-1133">Transmembrane helix</keyword>
<dbReference type="EMBL" id="CP068570">
    <property type="protein sequence ID" value="QQZ48795.1"/>
    <property type="molecule type" value="Genomic_DNA"/>
</dbReference>
<dbReference type="RefSeq" id="WP_215340252.1">
    <property type="nucleotide sequence ID" value="NZ_JAGSGD010000001.1"/>
</dbReference>
<protein>
    <submittedName>
        <fullName evidence="2">Uncharacterized protein</fullName>
    </submittedName>
</protein>
<dbReference type="AlphaFoldDB" id="A0A941D2U4"/>
<keyword evidence="1" id="KW-0812">Transmembrane</keyword>
<evidence type="ECO:0000256" key="1">
    <source>
        <dbReference type="SAM" id="Phobius"/>
    </source>
</evidence>
<evidence type="ECO:0000313" key="2">
    <source>
        <dbReference type="EMBL" id="MBR7619813.1"/>
    </source>
</evidence>
<feature type="transmembrane region" description="Helical" evidence="1">
    <location>
        <begin position="39"/>
        <end position="56"/>
    </location>
</feature>
<dbReference type="Proteomes" id="UP000622580">
    <property type="component" value="Unassembled WGS sequence"/>
</dbReference>
<sequence length="60" mass="6328">MKLIATIFGALLAILGGVWVLQGLNVLPGSFMTGDIKWAIYGGVAVVVGLGLVVWSRRKT</sequence>
<organism evidence="2 4">
    <name type="scientific">Phenylobacterium glaciei</name>
    <dbReference type="NCBI Taxonomy" id="2803784"/>
    <lineage>
        <taxon>Bacteria</taxon>
        <taxon>Pseudomonadati</taxon>
        <taxon>Pseudomonadota</taxon>
        <taxon>Alphaproteobacteria</taxon>
        <taxon>Caulobacterales</taxon>
        <taxon>Caulobacteraceae</taxon>
        <taxon>Phenylobacterium</taxon>
    </lineage>
</organism>
<proteinExistence type="predicted"/>
<keyword evidence="1" id="KW-0472">Membrane</keyword>
<dbReference type="EMBL" id="JAGSGD010000001">
    <property type="protein sequence ID" value="MBR7619813.1"/>
    <property type="molecule type" value="Genomic_DNA"/>
</dbReference>
<reference evidence="2" key="2">
    <citation type="submission" date="2021-04" db="EMBL/GenBank/DDBJ databases">
        <title>Draft genome assembly of strain Phenylobacterium sp. 20VBR1 using MiniION and Illumina platforms.</title>
        <authorList>
            <person name="Thomas F.A."/>
            <person name="Krishnan K.P."/>
            <person name="Sinha R.K."/>
        </authorList>
    </citation>
    <scope>NUCLEOTIDE SEQUENCE</scope>
    <source>
        <strain evidence="2">20VBR1</strain>
    </source>
</reference>